<feature type="transmembrane region" description="Helical" evidence="6">
    <location>
        <begin position="27"/>
        <end position="48"/>
    </location>
</feature>
<evidence type="ECO:0000256" key="4">
    <source>
        <dbReference type="ARBA" id="ARBA00023014"/>
    </source>
</evidence>
<keyword evidence="4" id="KW-0411">Iron-sulfur</keyword>
<dbReference type="GO" id="GO:0051539">
    <property type="term" value="F:4 iron, 4 sulfur cluster binding"/>
    <property type="evidence" value="ECO:0007669"/>
    <property type="project" value="UniProtKB-KW"/>
</dbReference>
<organism evidence="7 8">
    <name type="scientific">Candidatus Thiodiazotropha taylori</name>
    <dbReference type="NCBI Taxonomy" id="2792791"/>
    <lineage>
        <taxon>Bacteria</taxon>
        <taxon>Pseudomonadati</taxon>
        <taxon>Pseudomonadota</taxon>
        <taxon>Gammaproteobacteria</taxon>
        <taxon>Chromatiales</taxon>
        <taxon>Sedimenticolaceae</taxon>
        <taxon>Candidatus Thiodiazotropha</taxon>
    </lineage>
</organism>
<keyword evidence="2" id="KW-0479">Metal-binding</keyword>
<protein>
    <submittedName>
        <fullName evidence="7">4Fe-4S binding protein</fullName>
    </submittedName>
</protein>
<sequence>MSDKQRPVKRSKRPMTPKRKEQSRREFLRSSVLAAGMIGVSMLGYVPVLQGTSLRLRPPGALKTPDDEQQFYASCIKCGQCVQVCPVEAIKLADLLDGFGIGVPYIDAREQACDFSCDGLQCVLACPTGALTHDLDYPADTRMGFARLARPKACLAMQGKGFKGQARGADYRGLLRYEEIDRWNPIPVSEHPYDLEICDLCVRQCPIEIRITQCEAAESEKTDQPVARVAQQMGNACPPEHAITLEPLDQGDGVVRMKPVVQEGCVGCGVCEMICPVERAAIVVDLDKNADTVKES</sequence>
<keyword evidence="6" id="KW-0812">Transmembrane</keyword>
<gene>
    <name evidence="7" type="ORF">JAZ07_03595</name>
</gene>
<feature type="region of interest" description="Disordered" evidence="5">
    <location>
        <begin position="1"/>
        <end position="24"/>
    </location>
</feature>
<dbReference type="InterPro" id="IPR050157">
    <property type="entry name" value="PSI_iron-sulfur_center"/>
</dbReference>
<evidence type="ECO:0000256" key="2">
    <source>
        <dbReference type="ARBA" id="ARBA00022723"/>
    </source>
</evidence>
<evidence type="ECO:0000256" key="6">
    <source>
        <dbReference type="SAM" id="Phobius"/>
    </source>
</evidence>
<dbReference type="CDD" id="cd16373">
    <property type="entry name" value="DMSOR_beta_like"/>
    <property type="match status" value="1"/>
</dbReference>
<dbReference type="AlphaFoldDB" id="A0A9E4P4A2"/>
<evidence type="ECO:0000313" key="8">
    <source>
        <dbReference type="Proteomes" id="UP000886667"/>
    </source>
</evidence>
<dbReference type="PANTHER" id="PTHR24960">
    <property type="entry name" value="PHOTOSYSTEM I IRON-SULFUR CENTER-RELATED"/>
    <property type="match status" value="1"/>
</dbReference>
<accession>A0A9E4P4A2</accession>
<keyword evidence="3" id="KW-0408">Iron</keyword>
<comment type="caution">
    <text evidence="7">The sequence shown here is derived from an EMBL/GenBank/DDBJ whole genome shotgun (WGS) entry which is preliminary data.</text>
</comment>
<proteinExistence type="predicted"/>
<dbReference type="PROSITE" id="PS00198">
    <property type="entry name" value="4FE4S_FER_1"/>
    <property type="match status" value="2"/>
</dbReference>
<dbReference type="Gene3D" id="3.30.70.20">
    <property type="match status" value="2"/>
</dbReference>
<dbReference type="Proteomes" id="UP000886667">
    <property type="component" value="Unassembled WGS sequence"/>
</dbReference>
<dbReference type="InterPro" id="IPR017896">
    <property type="entry name" value="4Fe4S_Fe-S-bd"/>
</dbReference>
<dbReference type="InterPro" id="IPR017900">
    <property type="entry name" value="4Fe4S_Fe_S_CS"/>
</dbReference>
<evidence type="ECO:0000313" key="7">
    <source>
        <dbReference type="EMBL" id="MCG7945411.1"/>
    </source>
</evidence>
<keyword evidence="6" id="KW-1133">Transmembrane helix</keyword>
<evidence type="ECO:0000256" key="3">
    <source>
        <dbReference type="ARBA" id="ARBA00023004"/>
    </source>
</evidence>
<name>A0A9E4P4A2_9GAMM</name>
<dbReference type="SUPFAM" id="SSF54862">
    <property type="entry name" value="4Fe-4S ferredoxins"/>
    <property type="match status" value="2"/>
</dbReference>
<keyword evidence="1" id="KW-0004">4Fe-4S</keyword>
<feature type="compositionally biased region" description="Basic residues" evidence="5">
    <location>
        <begin position="7"/>
        <end position="17"/>
    </location>
</feature>
<keyword evidence="6" id="KW-0472">Membrane</keyword>
<reference evidence="7" key="1">
    <citation type="journal article" date="2021" name="Proc. Natl. Acad. Sci. U.S.A.">
        <title>Global biogeography of chemosynthetic symbionts reveals both localized and globally distributed symbiont groups. .</title>
        <authorList>
            <person name="Osvatic J.T."/>
            <person name="Wilkins L.G.E."/>
            <person name="Leibrecht L."/>
            <person name="Leray M."/>
            <person name="Zauner S."/>
            <person name="Polzin J."/>
            <person name="Camacho Y."/>
            <person name="Gros O."/>
            <person name="van Gils J.A."/>
            <person name="Eisen J.A."/>
            <person name="Petersen J.M."/>
            <person name="Yuen B."/>
        </authorList>
    </citation>
    <scope>NUCLEOTIDE SEQUENCE</scope>
    <source>
        <strain evidence="7">MAGclacostrist064TRANS</strain>
    </source>
</reference>
<dbReference type="PROSITE" id="PS51379">
    <property type="entry name" value="4FE4S_FER_2"/>
    <property type="match status" value="3"/>
</dbReference>
<dbReference type="PANTHER" id="PTHR24960:SF79">
    <property type="entry name" value="PHOTOSYSTEM I IRON-SULFUR CENTER"/>
    <property type="match status" value="1"/>
</dbReference>
<dbReference type="GO" id="GO:0046872">
    <property type="term" value="F:metal ion binding"/>
    <property type="evidence" value="ECO:0007669"/>
    <property type="project" value="UniProtKB-KW"/>
</dbReference>
<evidence type="ECO:0000256" key="5">
    <source>
        <dbReference type="SAM" id="MobiDB-lite"/>
    </source>
</evidence>
<dbReference type="EMBL" id="JAEPCM010000097">
    <property type="protein sequence ID" value="MCG7945411.1"/>
    <property type="molecule type" value="Genomic_DNA"/>
</dbReference>
<dbReference type="Pfam" id="PF12838">
    <property type="entry name" value="Fer4_7"/>
    <property type="match status" value="1"/>
</dbReference>
<evidence type="ECO:0000256" key="1">
    <source>
        <dbReference type="ARBA" id="ARBA00022485"/>
    </source>
</evidence>